<dbReference type="EMBL" id="CP015772">
    <property type="protein sequence ID" value="ANH82633.1"/>
    <property type="molecule type" value="Genomic_DNA"/>
</dbReference>
<organism evidence="1 2">
    <name type="scientific">Niabella ginsenosidivorans</name>
    <dbReference type="NCBI Taxonomy" id="1176587"/>
    <lineage>
        <taxon>Bacteria</taxon>
        <taxon>Pseudomonadati</taxon>
        <taxon>Bacteroidota</taxon>
        <taxon>Chitinophagia</taxon>
        <taxon>Chitinophagales</taxon>
        <taxon>Chitinophagaceae</taxon>
        <taxon>Niabella</taxon>
    </lineage>
</organism>
<reference evidence="1 2" key="1">
    <citation type="submission" date="2016-05" db="EMBL/GenBank/DDBJ databases">
        <title>Niabella ginsenosidivorans BS26 whole genome sequencing.</title>
        <authorList>
            <person name="Im W.T."/>
            <person name="Siddiqi M.Z."/>
        </authorList>
    </citation>
    <scope>NUCLEOTIDE SEQUENCE [LARGE SCALE GENOMIC DNA]</scope>
    <source>
        <strain evidence="1 2">BS26</strain>
    </source>
</reference>
<proteinExistence type="predicted"/>
<gene>
    <name evidence="1" type="ORF">A8C56_18110</name>
</gene>
<dbReference type="STRING" id="1176587.A8C56_18110"/>
<name>A0A1A9I4Z9_9BACT</name>
<keyword evidence="2" id="KW-1185">Reference proteome</keyword>
<dbReference type="KEGG" id="nia:A8C56_18110"/>
<dbReference type="Proteomes" id="UP000077667">
    <property type="component" value="Chromosome"/>
</dbReference>
<accession>A0A1A9I4Z9</accession>
<protein>
    <submittedName>
        <fullName evidence="1">Uncharacterized protein</fullName>
    </submittedName>
</protein>
<evidence type="ECO:0000313" key="2">
    <source>
        <dbReference type="Proteomes" id="UP000077667"/>
    </source>
</evidence>
<evidence type="ECO:0000313" key="1">
    <source>
        <dbReference type="EMBL" id="ANH82633.1"/>
    </source>
</evidence>
<sequence length="192" mass="22812">MKYMASFKEIYRYYPKGRSPFHSKEDYDQIYLNRKKSVQSLKGAIAEEWSTFVNAVRERVPGHVVTDQSALFHDKFCNYLDYYPVEGKGLFKVHVLLSVLQPYHTILVTDFFGFDGVKMLDYDEFCINNETRHQQYLNEIRDIQSLLEKLFDTKTVYYRDLSKIRVPDVSLKTKKANVNLFDLVFTNYFTNF</sequence>
<dbReference type="AlphaFoldDB" id="A0A1A9I4Z9"/>
<dbReference type="OrthoDB" id="664538at2"/>
<dbReference type="RefSeq" id="WP_067759194.1">
    <property type="nucleotide sequence ID" value="NZ_CP015772.1"/>
</dbReference>